<proteinExistence type="predicted"/>
<accession>A0AAD7VYC7</accession>
<evidence type="ECO:0000313" key="1">
    <source>
        <dbReference type="EMBL" id="KAJ8358483.1"/>
    </source>
</evidence>
<evidence type="ECO:0000313" key="2">
    <source>
        <dbReference type="Proteomes" id="UP001221898"/>
    </source>
</evidence>
<gene>
    <name evidence="1" type="ORF">AAFF_G00435860</name>
</gene>
<reference evidence="1" key="1">
    <citation type="journal article" date="2023" name="Science">
        <title>Genome structures resolve the early diversification of teleost fishes.</title>
        <authorList>
            <person name="Parey E."/>
            <person name="Louis A."/>
            <person name="Montfort J."/>
            <person name="Bouchez O."/>
            <person name="Roques C."/>
            <person name="Iampietro C."/>
            <person name="Lluch J."/>
            <person name="Castinel A."/>
            <person name="Donnadieu C."/>
            <person name="Desvignes T."/>
            <person name="Floi Bucao C."/>
            <person name="Jouanno E."/>
            <person name="Wen M."/>
            <person name="Mejri S."/>
            <person name="Dirks R."/>
            <person name="Jansen H."/>
            <person name="Henkel C."/>
            <person name="Chen W.J."/>
            <person name="Zahm M."/>
            <person name="Cabau C."/>
            <person name="Klopp C."/>
            <person name="Thompson A.W."/>
            <person name="Robinson-Rechavi M."/>
            <person name="Braasch I."/>
            <person name="Lecointre G."/>
            <person name="Bobe J."/>
            <person name="Postlethwait J.H."/>
            <person name="Berthelot C."/>
            <person name="Roest Crollius H."/>
            <person name="Guiguen Y."/>
        </authorList>
    </citation>
    <scope>NUCLEOTIDE SEQUENCE</scope>
    <source>
        <strain evidence="1">NC1722</strain>
    </source>
</reference>
<organism evidence="1 2">
    <name type="scientific">Aldrovandia affinis</name>
    <dbReference type="NCBI Taxonomy" id="143900"/>
    <lineage>
        <taxon>Eukaryota</taxon>
        <taxon>Metazoa</taxon>
        <taxon>Chordata</taxon>
        <taxon>Craniata</taxon>
        <taxon>Vertebrata</taxon>
        <taxon>Euteleostomi</taxon>
        <taxon>Actinopterygii</taxon>
        <taxon>Neopterygii</taxon>
        <taxon>Teleostei</taxon>
        <taxon>Notacanthiformes</taxon>
        <taxon>Halosauridae</taxon>
        <taxon>Aldrovandia</taxon>
    </lineage>
</organism>
<name>A0AAD7VYC7_9TELE</name>
<sequence length="71" mass="8843">MNEIQRDQLWKFLRCQEDGQIPSDVTLAEHLQKWKAEEAARLRRIENEVRHEWNRERYLKEAQEKRERKVP</sequence>
<dbReference type="AlphaFoldDB" id="A0AAD7VYC7"/>
<protein>
    <submittedName>
        <fullName evidence="1">Uncharacterized protein</fullName>
    </submittedName>
</protein>
<keyword evidence="2" id="KW-1185">Reference proteome</keyword>
<comment type="caution">
    <text evidence="1">The sequence shown here is derived from an EMBL/GenBank/DDBJ whole genome shotgun (WGS) entry which is preliminary data.</text>
</comment>
<dbReference type="EMBL" id="JAINUG010000957">
    <property type="protein sequence ID" value="KAJ8358483.1"/>
    <property type="molecule type" value="Genomic_DNA"/>
</dbReference>
<dbReference type="Proteomes" id="UP001221898">
    <property type="component" value="Unassembled WGS sequence"/>
</dbReference>